<dbReference type="Gene3D" id="3.40.50.720">
    <property type="entry name" value="NAD(P)-binding Rossmann-like Domain"/>
    <property type="match status" value="1"/>
</dbReference>
<sequence length="266" mass="28221">MSSLAPNGQLASKRIIVTGGAQGIGESVVRAFAAEGAIVTSMDLNDSLGARVAAEASKTGPGKVSYLPVDISSKESVTEAFNQAAEDMGGLDAMFNVAGYQRHAAPDDPPQDILERITKVNIWGTIYTNATAFAIMKQGGKGGAIVNFGSEAGLTAEHHNSLYGMSKGAVHTWTRSVAREWGPFNVRVNAVLPYVATPMYDAFRDALSPDELERHKLLLKEQFPLGGNLGDPTKDLAPVLVFLASDASHWMTGQLFPVDGGYVAVR</sequence>
<comment type="similarity">
    <text evidence="1">Belongs to the short-chain dehydrogenases/reductases (SDR) family.</text>
</comment>
<dbReference type="HOGENOM" id="CLU_010194_1_0_1"/>
<gene>
    <name evidence="3" type="ORF">A1O3_02322</name>
</gene>
<organism evidence="3 4">
    <name type="scientific">Capronia epimyces CBS 606.96</name>
    <dbReference type="NCBI Taxonomy" id="1182542"/>
    <lineage>
        <taxon>Eukaryota</taxon>
        <taxon>Fungi</taxon>
        <taxon>Dikarya</taxon>
        <taxon>Ascomycota</taxon>
        <taxon>Pezizomycotina</taxon>
        <taxon>Eurotiomycetes</taxon>
        <taxon>Chaetothyriomycetidae</taxon>
        <taxon>Chaetothyriales</taxon>
        <taxon>Herpotrichiellaceae</taxon>
        <taxon>Capronia</taxon>
    </lineage>
</organism>
<evidence type="ECO:0000313" key="4">
    <source>
        <dbReference type="Proteomes" id="UP000019478"/>
    </source>
</evidence>
<dbReference type="STRING" id="1182542.W9YJ24"/>
<dbReference type="RefSeq" id="XP_007730653.1">
    <property type="nucleotide sequence ID" value="XM_007732463.1"/>
</dbReference>
<name>W9YJ24_9EURO</name>
<dbReference type="PRINTS" id="PR00080">
    <property type="entry name" value="SDRFAMILY"/>
</dbReference>
<dbReference type="CDD" id="cd05233">
    <property type="entry name" value="SDR_c"/>
    <property type="match status" value="1"/>
</dbReference>
<reference evidence="3 4" key="1">
    <citation type="submission" date="2013-03" db="EMBL/GenBank/DDBJ databases">
        <title>The Genome Sequence of Capronia epimyces CBS 606.96.</title>
        <authorList>
            <consortium name="The Broad Institute Genomics Platform"/>
            <person name="Cuomo C."/>
            <person name="de Hoog S."/>
            <person name="Gorbushina A."/>
            <person name="Walker B."/>
            <person name="Young S.K."/>
            <person name="Zeng Q."/>
            <person name="Gargeya S."/>
            <person name="Fitzgerald M."/>
            <person name="Haas B."/>
            <person name="Abouelleil A."/>
            <person name="Allen A.W."/>
            <person name="Alvarado L."/>
            <person name="Arachchi H.M."/>
            <person name="Berlin A.M."/>
            <person name="Chapman S.B."/>
            <person name="Gainer-Dewar J."/>
            <person name="Goldberg J."/>
            <person name="Griggs A."/>
            <person name="Gujja S."/>
            <person name="Hansen M."/>
            <person name="Howarth C."/>
            <person name="Imamovic A."/>
            <person name="Ireland A."/>
            <person name="Larimer J."/>
            <person name="McCowan C."/>
            <person name="Murphy C."/>
            <person name="Pearson M."/>
            <person name="Poon T.W."/>
            <person name="Priest M."/>
            <person name="Roberts A."/>
            <person name="Saif S."/>
            <person name="Shea T."/>
            <person name="Sisk P."/>
            <person name="Sykes S."/>
            <person name="Wortman J."/>
            <person name="Nusbaum C."/>
            <person name="Birren B."/>
        </authorList>
    </citation>
    <scope>NUCLEOTIDE SEQUENCE [LARGE SCALE GENOMIC DNA]</scope>
    <source>
        <strain evidence="3 4">CBS 606.96</strain>
    </source>
</reference>
<dbReference type="EMBL" id="AMGY01000002">
    <property type="protein sequence ID" value="EXJ89256.1"/>
    <property type="molecule type" value="Genomic_DNA"/>
</dbReference>
<dbReference type="PROSITE" id="PS00061">
    <property type="entry name" value="ADH_SHORT"/>
    <property type="match status" value="1"/>
</dbReference>
<evidence type="ECO:0000256" key="2">
    <source>
        <dbReference type="ARBA" id="ARBA00022857"/>
    </source>
</evidence>
<dbReference type="PRINTS" id="PR00081">
    <property type="entry name" value="GDHRDH"/>
</dbReference>
<dbReference type="InterPro" id="IPR002347">
    <property type="entry name" value="SDR_fam"/>
</dbReference>
<dbReference type="PANTHER" id="PTHR42760">
    <property type="entry name" value="SHORT-CHAIN DEHYDROGENASES/REDUCTASES FAMILY MEMBER"/>
    <property type="match status" value="1"/>
</dbReference>
<accession>W9YJ24</accession>
<proteinExistence type="inferred from homology"/>
<dbReference type="SUPFAM" id="SSF51735">
    <property type="entry name" value="NAD(P)-binding Rossmann-fold domains"/>
    <property type="match status" value="1"/>
</dbReference>
<dbReference type="Proteomes" id="UP000019478">
    <property type="component" value="Unassembled WGS sequence"/>
</dbReference>
<dbReference type="FunFam" id="3.40.50.720:FF:000084">
    <property type="entry name" value="Short-chain dehydrogenase reductase"/>
    <property type="match status" value="1"/>
</dbReference>
<keyword evidence="2" id="KW-0521">NADP</keyword>
<dbReference type="GO" id="GO:0016616">
    <property type="term" value="F:oxidoreductase activity, acting on the CH-OH group of donors, NAD or NADP as acceptor"/>
    <property type="evidence" value="ECO:0007669"/>
    <property type="project" value="TreeGrafter"/>
</dbReference>
<evidence type="ECO:0000313" key="3">
    <source>
        <dbReference type="EMBL" id="EXJ89256.1"/>
    </source>
</evidence>
<dbReference type="InterPro" id="IPR036291">
    <property type="entry name" value="NAD(P)-bd_dom_sf"/>
</dbReference>
<dbReference type="InterPro" id="IPR020904">
    <property type="entry name" value="Sc_DH/Rdtase_CS"/>
</dbReference>
<evidence type="ECO:0000256" key="1">
    <source>
        <dbReference type="ARBA" id="ARBA00006484"/>
    </source>
</evidence>
<dbReference type="OrthoDB" id="47007at2759"/>
<dbReference type="eggNOG" id="KOG0725">
    <property type="taxonomic scope" value="Eukaryota"/>
</dbReference>
<comment type="caution">
    <text evidence="3">The sequence shown here is derived from an EMBL/GenBank/DDBJ whole genome shotgun (WGS) entry which is preliminary data.</text>
</comment>
<dbReference type="Pfam" id="PF13561">
    <property type="entry name" value="adh_short_C2"/>
    <property type="match status" value="1"/>
</dbReference>
<dbReference type="GeneID" id="19166453"/>
<dbReference type="AlphaFoldDB" id="W9YJ24"/>
<protein>
    <submittedName>
        <fullName evidence="3">3-oxoacyl-[acyl-carrier protein] reductase</fullName>
    </submittedName>
</protein>
<keyword evidence="4" id="KW-1185">Reference proteome</keyword>